<dbReference type="AlphaFoldDB" id="A0A5B8FG74"/>
<dbReference type="InterPro" id="IPR020805">
    <property type="entry name" value="Cell_div_FtsZ_CS"/>
</dbReference>
<feature type="binding site" evidence="5">
    <location>
        <position position="146"/>
    </location>
    <ligand>
        <name>GTP</name>
        <dbReference type="ChEBI" id="CHEBI:37565"/>
    </ligand>
</feature>
<dbReference type="PROSITE" id="PS01134">
    <property type="entry name" value="FTSZ_1"/>
    <property type="match status" value="1"/>
</dbReference>
<proteinExistence type="inferred from homology"/>
<comment type="function">
    <text evidence="5 7">Essential cell division protein that forms a contractile ring structure (Z ring) at the future cell division site. The regulation of the ring assembly controls the timing and the location of cell division. One of the functions of the FtsZ ring is to recruit other cell division proteins to the septum to produce a new cell wall between the dividing cells. Binds GTP and shows GTPase activity.</text>
</comment>
<evidence type="ECO:0000256" key="7">
    <source>
        <dbReference type="RuleBase" id="RU000631"/>
    </source>
</evidence>
<dbReference type="PRINTS" id="PR00423">
    <property type="entry name" value="CELLDVISFTSZ"/>
</dbReference>
<dbReference type="KEGG" id="ppru:FDP22_01025"/>
<feature type="binding site" evidence="5">
    <location>
        <position position="142"/>
    </location>
    <ligand>
        <name>GTP</name>
        <dbReference type="ChEBI" id="CHEBI:37565"/>
    </ligand>
</feature>
<dbReference type="InterPro" id="IPR018316">
    <property type="entry name" value="Tubulin/FtsZ_2-layer-sand-dom"/>
</dbReference>
<feature type="compositionally biased region" description="Basic and acidic residues" evidence="8">
    <location>
        <begin position="398"/>
        <end position="408"/>
    </location>
</feature>
<dbReference type="GO" id="GO:0005737">
    <property type="term" value="C:cytoplasm"/>
    <property type="evidence" value="ECO:0007669"/>
    <property type="project" value="UniProtKB-SubCell"/>
</dbReference>
<dbReference type="NCBIfam" id="TIGR00065">
    <property type="entry name" value="ftsZ"/>
    <property type="match status" value="1"/>
</dbReference>
<name>A0A5B8FG74_9RHOB</name>
<dbReference type="Pfam" id="PF00091">
    <property type="entry name" value="Tubulin"/>
    <property type="match status" value="1"/>
</dbReference>
<evidence type="ECO:0000256" key="1">
    <source>
        <dbReference type="ARBA" id="ARBA00009690"/>
    </source>
</evidence>
<gene>
    <name evidence="5 11" type="primary">ftsZ</name>
    <name evidence="11" type="ORF">FDP22_01025</name>
</gene>
<evidence type="ECO:0000256" key="6">
    <source>
        <dbReference type="NCBIfam" id="TIGR00065"/>
    </source>
</evidence>
<dbReference type="EMBL" id="CP040818">
    <property type="protein sequence ID" value="QDL90498.1"/>
    <property type="molecule type" value="Genomic_DNA"/>
</dbReference>
<dbReference type="SMART" id="SM00865">
    <property type="entry name" value="Tubulin_C"/>
    <property type="match status" value="1"/>
</dbReference>
<comment type="subunit">
    <text evidence="5">Homodimer. Polymerizes to form a dynamic ring structure in a strictly GTP-dependent manner. Interacts directly with several other division proteins.</text>
</comment>
<feature type="domain" description="Tubulin/FtsZ GTPase" evidence="9">
    <location>
        <begin position="16"/>
        <end position="208"/>
    </location>
</feature>
<protein>
    <recommendedName>
        <fullName evidence="5 6">Cell division protein FtsZ</fullName>
    </recommendedName>
</protein>
<dbReference type="InterPro" id="IPR037103">
    <property type="entry name" value="Tubulin/FtsZ-like_C"/>
</dbReference>
<evidence type="ECO:0000259" key="9">
    <source>
        <dbReference type="SMART" id="SM00864"/>
    </source>
</evidence>
<feature type="binding site" evidence="5">
    <location>
        <begin position="111"/>
        <end position="113"/>
    </location>
    <ligand>
        <name>GTP</name>
        <dbReference type="ChEBI" id="CHEBI:37565"/>
    </ligand>
</feature>
<feature type="binding site" evidence="5">
    <location>
        <position position="190"/>
    </location>
    <ligand>
        <name>GTP</name>
        <dbReference type="ChEBI" id="CHEBI:37565"/>
    </ligand>
</feature>
<evidence type="ECO:0000256" key="8">
    <source>
        <dbReference type="SAM" id="MobiDB-lite"/>
    </source>
</evidence>
<keyword evidence="5 7" id="KW-0131">Cell cycle</keyword>
<keyword evidence="3 5" id="KW-0547">Nucleotide-binding</keyword>
<keyword evidence="5 7" id="KW-0717">Septation</keyword>
<dbReference type="InterPro" id="IPR024757">
    <property type="entry name" value="FtsZ_C"/>
</dbReference>
<feature type="region of interest" description="Disordered" evidence="8">
    <location>
        <begin position="420"/>
        <end position="506"/>
    </location>
</feature>
<dbReference type="InterPro" id="IPR008280">
    <property type="entry name" value="Tub_FtsZ_C"/>
</dbReference>
<evidence type="ECO:0000313" key="12">
    <source>
        <dbReference type="Proteomes" id="UP000305888"/>
    </source>
</evidence>
<dbReference type="SMART" id="SM00864">
    <property type="entry name" value="Tubulin"/>
    <property type="match status" value="1"/>
</dbReference>
<keyword evidence="5 7" id="KW-0132">Cell division</keyword>
<dbReference type="GO" id="GO:0003924">
    <property type="term" value="F:GTPase activity"/>
    <property type="evidence" value="ECO:0007669"/>
    <property type="project" value="UniProtKB-UniRule"/>
</dbReference>
<keyword evidence="12" id="KW-1185">Reference proteome</keyword>
<dbReference type="Proteomes" id="UP000305888">
    <property type="component" value="Chromosome"/>
</dbReference>
<dbReference type="InterPro" id="IPR045061">
    <property type="entry name" value="FtsZ/CetZ"/>
</dbReference>
<accession>A0A5B8FG74</accession>
<dbReference type="PANTHER" id="PTHR30314">
    <property type="entry name" value="CELL DIVISION PROTEIN FTSZ-RELATED"/>
    <property type="match status" value="1"/>
</dbReference>
<dbReference type="HAMAP" id="MF_00909">
    <property type="entry name" value="FtsZ"/>
    <property type="match status" value="1"/>
</dbReference>
<dbReference type="PANTHER" id="PTHR30314:SF3">
    <property type="entry name" value="MITOCHONDRIAL DIVISION PROTEIN FSZA"/>
    <property type="match status" value="1"/>
</dbReference>
<evidence type="ECO:0000256" key="3">
    <source>
        <dbReference type="ARBA" id="ARBA00022741"/>
    </source>
</evidence>
<dbReference type="OrthoDB" id="9813375at2"/>
<dbReference type="GO" id="GO:0005525">
    <property type="term" value="F:GTP binding"/>
    <property type="evidence" value="ECO:0007669"/>
    <property type="project" value="UniProtKB-UniRule"/>
</dbReference>
<keyword evidence="4 5" id="KW-0342">GTP-binding</keyword>
<feature type="compositionally biased region" description="Low complexity" evidence="8">
    <location>
        <begin position="378"/>
        <end position="397"/>
    </location>
</feature>
<evidence type="ECO:0000313" key="11">
    <source>
        <dbReference type="EMBL" id="QDL90498.1"/>
    </source>
</evidence>
<dbReference type="GO" id="GO:0032153">
    <property type="term" value="C:cell division site"/>
    <property type="evidence" value="ECO:0007669"/>
    <property type="project" value="UniProtKB-UniRule"/>
</dbReference>
<dbReference type="GO" id="GO:0000917">
    <property type="term" value="P:division septum assembly"/>
    <property type="evidence" value="ECO:0007669"/>
    <property type="project" value="UniProtKB-KW"/>
</dbReference>
<dbReference type="Gene3D" id="3.30.1330.20">
    <property type="entry name" value="Tubulin/FtsZ, C-terminal domain"/>
    <property type="match status" value="1"/>
</dbReference>
<dbReference type="InterPro" id="IPR003008">
    <property type="entry name" value="Tubulin_FtsZ_GTPase"/>
</dbReference>
<dbReference type="Gene3D" id="3.40.50.1440">
    <property type="entry name" value="Tubulin/FtsZ, GTPase domain"/>
    <property type="match status" value="1"/>
</dbReference>
<evidence type="ECO:0000256" key="4">
    <source>
        <dbReference type="ARBA" id="ARBA00023134"/>
    </source>
</evidence>
<dbReference type="GO" id="GO:0043093">
    <property type="term" value="P:FtsZ-dependent cytokinesis"/>
    <property type="evidence" value="ECO:0007669"/>
    <property type="project" value="UniProtKB-UniRule"/>
</dbReference>
<dbReference type="PROSITE" id="PS01135">
    <property type="entry name" value="FTSZ_2"/>
    <property type="match status" value="1"/>
</dbReference>
<dbReference type="GO" id="GO:0051258">
    <property type="term" value="P:protein polymerization"/>
    <property type="evidence" value="ECO:0007669"/>
    <property type="project" value="UniProtKB-UniRule"/>
</dbReference>
<feature type="compositionally biased region" description="Basic and acidic residues" evidence="8">
    <location>
        <begin position="485"/>
        <end position="494"/>
    </location>
</feature>
<feature type="domain" description="Tubulin/FtsZ 2-layer sandwich" evidence="10">
    <location>
        <begin position="210"/>
        <end position="328"/>
    </location>
</feature>
<evidence type="ECO:0000256" key="2">
    <source>
        <dbReference type="ARBA" id="ARBA00022490"/>
    </source>
</evidence>
<dbReference type="SUPFAM" id="SSF55307">
    <property type="entry name" value="Tubulin C-terminal domain-like"/>
    <property type="match status" value="1"/>
</dbReference>
<dbReference type="CDD" id="cd02201">
    <property type="entry name" value="FtsZ_type1"/>
    <property type="match status" value="1"/>
</dbReference>
<dbReference type="RefSeq" id="WP_138577134.1">
    <property type="nucleotide sequence ID" value="NZ_CP040818.1"/>
</dbReference>
<comment type="similarity">
    <text evidence="1 5 7">Belongs to the FtsZ family.</text>
</comment>
<reference evidence="11 12" key="1">
    <citation type="submission" date="2019-06" db="EMBL/GenBank/DDBJ databases">
        <title>Genome sequence of Rhodobacteraceae bacterium D4M1.</title>
        <authorList>
            <person name="Cao J."/>
        </authorList>
    </citation>
    <scope>NUCLEOTIDE SEQUENCE [LARGE SCALE GENOMIC DNA]</scope>
    <source>
        <strain evidence="11 12">D4M1</strain>
    </source>
</reference>
<feature type="region of interest" description="Disordered" evidence="8">
    <location>
        <begin position="327"/>
        <end position="408"/>
    </location>
</feature>
<keyword evidence="2 5" id="KW-0963">Cytoplasm</keyword>
<evidence type="ECO:0000259" key="10">
    <source>
        <dbReference type="SMART" id="SM00865"/>
    </source>
</evidence>
<sequence>MTLNLRMPEERELRPRITVFGVGGAGGNAVNNMIAKNLEGAEFVVANTDAQALQQSRASRSIQLGSEVTQGLGAGAKPEVGCAAAVESIEEIVDHLAGSHMCFITAGMGGGTGTGAAPIIAKTAREMGILTVGVVTKPFTFEGTKRMRIAETGINDLQAVVDTLIIIPNQNLFRLANEKTTFTEAFMLADDVLYQGVKGVTDLMVRPGIINLDFADVRSVMDEMGKAMMGTGEAEGEDRAIQAAEKAIANPLLDEISLKGARGVLINITGGDDLTLFELDEAANRIRAEVDPEANIIIGSTLDPSMEGVMRVSVVATGIDAVAREIAPPVPQRRSAEQSRPAPVAEQAAPAPAEQPAEPTAAIHTFVPPQNPHHEEPVQQAAPAPAAAEPEPLAAAPEHPRRGEPSPDTLRRLQAAVNKVPNEQQQPVQRPTAEQAHALSQAEERGALNRLIHRMTGQQAAAGREASAAPAAERRQPEMKQAAPRRVDEDEQARIDIPAFLRRQAN</sequence>
<feature type="compositionally biased region" description="Low complexity" evidence="8">
    <location>
        <begin position="457"/>
        <end position="471"/>
    </location>
</feature>
<feature type="compositionally biased region" description="Low complexity" evidence="8">
    <location>
        <begin position="341"/>
        <end position="362"/>
    </location>
</feature>
<dbReference type="Pfam" id="PF12327">
    <property type="entry name" value="FtsZ_C"/>
    <property type="match status" value="1"/>
</dbReference>
<comment type="subcellular location">
    <subcellularLocation>
        <location evidence="5">Cytoplasm</location>
    </subcellularLocation>
    <text evidence="5">Assembles at midcell at the inner surface of the cytoplasmic membrane.</text>
</comment>
<dbReference type="FunFam" id="3.40.50.1440:FF:000001">
    <property type="entry name" value="Cell division protein FtsZ"/>
    <property type="match status" value="1"/>
</dbReference>
<organism evidence="11 12">
    <name type="scientific">Paroceanicella profunda</name>
    <dbReference type="NCBI Taxonomy" id="2579971"/>
    <lineage>
        <taxon>Bacteria</taxon>
        <taxon>Pseudomonadati</taxon>
        <taxon>Pseudomonadota</taxon>
        <taxon>Alphaproteobacteria</taxon>
        <taxon>Rhodobacterales</taxon>
        <taxon>Paracoccaceae</taxon>
        <taxon>Paroceanicella</taxon>
    </lineage>
</organism>
<evidence type="ECO:0000256" key="5">
    <source>
        <dbReference type="HAMAP-Rule" id="MF_00909"/>
    </source>
</evidence>
<dbReference type="SUPFAM" id="SSF52490">
    <property type="entry name" value="Tubulin nucleotide-binding domain-like"/>
    <property type="match status" value="1"/>
</dbReference>
<feature type="binding site" evidence="5">
    <location>
        <begin position="24"/>
        <end position="28"/>
    </location>
    <ligand>
        <name>GTP</name>
        <dbReference type="ChEBI" id="CHEBI:37565"/>
    </ligand>
</feature>
<dbReference type="InterPro" id="IPR036525">
    <property type="entry name" value="Tubulin/FtsZ_GTPase_sf"/>
</dbReference>
<dbReference type="InterPro" id="IPR000158">
    <property type="entry name" value="Cell_div_FtsZ"/>
</dbReference>
<dbReference type="FunFam" id="3.30.1330.20:FF:000011">
    <property type="entry name" value="Cell division protein FtsZ"/>
    <property type="match status" value="1"/>
</dbReference>